<reference evidence="1" key="2">
    <citation type="submission" date="2020-09" db="EMBL/GenBank/DDBJ databases">
        <authorList>
            <person name="Sun Q."/>
            <person name="Ohkuma M."/>
        </authorList>
    </citation>
    <scope>NUCLEOTIDE SEQUENCE</scope>
    <source>
        <strain evidence="1">JCM 3090</strain>
    </source>
</reference>
<dbReference type="EMBL" id="BMQB01000006">
    <property type="protein sequence ID" value="GGJ98424.1"/>
    <property type="molecule type" value="Genomic_DNA"/>
</dbReference>
<protein>
    <submittedName>
        <fullName evidence="1">Uncharacterized protein</fullName>
    </submittedName>
</protein>
<gene>
    <name evidence="1" type="ORF">GCM10010123_30510</name>
</gene>
<evidence type="ECO:0000313" key="2">
    <source>
        <dbReference type="Proteomes" id="UP000649739"/>
    </source>
</evidence>
<dbReference type="AlphaFoldDB" id="A0A8J3B685"/>
<dbReference type="Proteomes" id="UP000649739">
    <property type="component" value="Unassembled WGS sequence"/>
</dbReference>
<name>A0A8J3B685_9ACTN</name>
<accession>A0A8J3B685</accession>
<comment type="caution">
    <text evidence="1">The sequence shown here is derived from an EMBL/GenBank/DDBJ whole genome shotgun (WGS) entry which is preliminary data.</text>
</comment>
<sequence>MSALDRYRSMLRDIVGPALREAGMRGSRGRWWLRSPLGDHGIVELRTSTASSRDEVEFSAVLAVAPEPWLADRAARGVVMPRTGPRAEDGLWREVLGPESAMLARFRAADPSWWAFPDDPYAEGVGPTLADLLVEVAVPRIEELLDRRQLVTELRLRKLADWERIVAMLGVPVT</sequence>
<dbReference type="RefSeq" id="WP_189170811.1">
    <property type="nucleotide sequence ID" value="NZ_BMQB01000006.1"/>
</dbReference>
<evidence type="ECO:0000313" key="1">
    <source>
        <dbReference type="EMBL" id="GGJ98424.1"/>
    </source>
</evidence>
<reference evidence="1" key="1">
    <citation type="journal article" date="2014" name="Int. J. Syst. Evol. Microbiol.">
        <title>Complete genome sequence of Corynebacterium casei LMG S-19264T (=DSM 44701T), isolated from a smear-ripened cheese.</title>
        <authorList>
            <consortium name="US DOE Joint Genome Institute (JGI-PGF)"/>
            <person name="Walter F."/>
            <person name="Albersmeier A."/>
            <person name="Kalinowski J."/>
            <person name="Ruckert C."/>
        </authorList>
    </citation>
    <scope>NUCLEOTIDE SEQUENCE</scope>
    <source>
        <strain evidence="1">JCM 3090</strain>
    </source>
</reference>
<organism evidence="1 2">
    <name type="scientific">Pilimelia anulata</name>
    <dbReference type="NCBI Taxonomy" id="53371"/>
    <lineage>
        <taxon>Bacteria</taxon>
        <taxon>Bacillati</taxon>
        <taxon>Actinomycetota</taxon>
        <taxon>Actinomycetes</taxon>
        <taxon>Micromonosporales</taxon>
        <taxon>Micromonosporaceae</taxon>
        <taxon>Pilimelia</taxon>
    </lineage>
</organism>
<proteinExistence type="predicted"/>
<keyword evidence="2" id="KW-1185">Reference proteome</keyword>